<dbReference type="GO" id="GO:0070482">
    <property type="term" value="P:response to oxygen levels"/>
    <property type="evidence" value="ECO:0007669"/>
    <property type="project" value="TreeGrafter"/>
</dbReference>
<evidence type="ECO:0000259" key="2">
    <source>
        <dbReference type="PROSITE" id="PS50125"/>
    </source>
</evidence>
<gene>
    <name evidence="3" type="ORF">CYMTET_4254</name>
</gene>
<organism evidence="3 4">
    <name type="scientific">Cymbomonas tetramitiformis</name>
    <dbReference type="NCBI Taxonomy" id="36881"/>
    <lineage>
        <taxon>Eukaryota</taxon>
        <taxon>Viridiplantae</taxon>
        <taxon>Chlorophyta</taxon>
        <taxon>Pyramimonadophyceae</taxon>
        <taxon>Pyramimonadales</taxon>
        <taxon>Pyramimonadaceae</taxon>
        <taxon>Cymbomonas</taxon>
    </lineage>
</organism>
<feature type="transmembrane region" description="Helical" evidence="1">
    <location>
        <begin position="202"/>
        <end position="229"/>
    </location>
</feature>
<protein>
    <recommendedName>
        <fullName evidence="2">Guanylate cyclase domain-containing protein</fullName>
    </recommendedName>
</protein>
<dbReference type="GO" id="GO:0004383">
    <property type="term" value="F:guanylate cyclase activity"/>
    <property type="evidence" value="ECO:0007669"/>
    <property type="project" value="TreeGrafter"/>
</dbReference>
<dbReference type="GO" id="GO:0008074">
    <property type="term" value="C:guanylate cyclase complex, soluble"/>
    <property type="evidence" value="ECO:0007669"/>
    <property type="project" value="TreeGrafter"/>
</dbReference>
<dbReference type="SMART" id="SM00044">
    <property type="entry name" value="CYCc"/>
    <property type="match status" value="1"/>
</dbReference>
<dbReference type="Pfam" id="PF00211">
    <property type="entry name" value="Guanylate_cyc"/>
    <property type="match status" value="2"/>
</dbReference>
<feature type="transmembrane region" description="Helical" evidence="1">
    <location>
        <begin position="772"/>
        <end position="797"/>
    </location>
</feature>
<dbReference type="Gene3D" id="3.30.70.1230">
    <property type="entry name" value="Nucleotide cyclase"/>
    <property type="match status" value="2"/>
</dbReference>
<sequence>MGENGKMSIDDVGLELIATACQSLDHVPLEEVRGFSDDEVPTVVNWKTLFSPSVATPQDVDIIFSRGVDPYFRCAYVARLLFLGYTSHLLITLYAHREDKTFPVDMAVRCVQVVFYFASERTFHAAHKLTQRPAYRRALKIYEYIYPTFMLLSELANSVVREVYIPLETRCGSEQDVHCPSVTWSFAQTYTRMILLSAVLQWLILPFWFVVRLSALFVILLMPLCFQWGSAEGEDGTTFTLNNVNNEITLPFCIHIILLGCLLRTHFRLSLWSNVVRTKTKQLQTLEHLTRSALCSMVPERFCYDGLGQRELVPVFEHYPLVTVLFCSFHKDDTYRFDDPLNFLRLLGDLMCTFDELVERSGLCKVEHVAEDYVVASAKVQDGPAVSGEQWSTRRDAQQLVHLGHQLLNAGRSTKSACGKSLRFRVGISSGPVIGGIAGNRRRFYRLFGETVNTAARMCHHAPRECVHLSSSTEALLQGSDVPRSAHGPINVKGLGLMHTFIAHDLDPSSIASCEDSMERSPEAAGVDRLSARLDHDTQAEAGARAPEVQEVQPGWSLVQVPLASGNGVTGRKLDVLRSAAAVGPSGGHIEIEVEDGSNRQAGQVQAHAMGEQSGARRALASLWKLWDLRESDARRENTAKYARSKYEKDDASVRARAAGTRFLEFLEESAQITTFYGAFEDEELERLYLASRHTYELVEAQKRFLLCICLVDVLFFGGFYLSFNWDEWDSRLLVIGFVILCVHTATLAWCYSRATPDVVVQQKRFCSLLYFIGLLWYILLTGNPWCLMGIALALMLKPFQEEVQLSNLIIITFTPSIMSVALLYATVSVDGNWNFYILCPIIVSYSLHIGHWWNENQSNRATFLLEEKSILGQVRLQELFCDLIPSASARNFVLQKQLVQHRSMAMKAWSRHDCNFAMILAMDMVCFTKISSEMRLQDVPALLHDVWCIIDEVLEQSPEESQSDTNPDPPFKMDTIGDASIVVKLLQNLDQASRQLALLQLLRVAHNISCSLQDYSNTCPFGLPPDAIQMRMGLCGDQIIPGVIGTLRCRYHIFGKAVRKAVFLESRAIAGHVCLDREDYALIGNGYANLASLVSPTSDVQSQSPECGVLDQLQTLHAGDTAM</sequence>
<comment type="caution">
    <text evidence="3">The sequence shown here is derived from an EMBL/GenBank/DDBJ whole genome shotgun (WGS) entry which is preliminary data.</text>
</comment>
<dbReference type="SUPFAM" id="SSF55073">
    <property type="entry name" value="Nucleotide cyclase"/>
    <property type="match status" value="2"/>
</dbReference>
<accession>A0AAE0H1G5</accession>
<dbReference type="PANTHER" id="PTHR45655:SF13">
    <property type="entry name" value="SOLUBLE GUANYLATE CYCLASE GCY-32-RELATED"/>
    <property type="match status" value="1"/>
</dbReference>
<feature type="transmembrane region" description="Helical" evidence="1">
    <location>
        <begin position="834"/>
        <end position="854"/>
    </location>
</feature>
<dbReference type="PROSITE" id="PS50125">
    <property type="entry name" value="GUANYLATE_CYCLASE_2"/>
    <property type="match status" value="2"/>
</dbReference>
<feature type="transmembrane region" description="Helical" evidence="1">
    <location>
        <begin position="732"/>
        <end position="752"/>
    </location>
</feature>
<feature type="transmembrane region" description="Helical" evidence="1">
    <location>
        <begin position="705"/>
        <end position="726"/>
    </location>
</feature>
<dbReference type="PANTHER" id="PTHR45655">
    <property type="entry name" value="GUANYLATE CYCLASE SOLUBLE SUBUNIT BETA-2"/>
    <property type="match status" value="1"/>
</dbReference>
<dbReference type="EMBL" id="LGRX02000534">
    <property type="protein sequence ID" value="KAK3288264.1"/>
    <property type="molecule type" value="Genomic_DNA"/>
</dbReference>
<keyword evidence="1" id="KW-0472">Membrane</keyword>
<feature type="domain" description="Guanylate cyclase" evidence="2">
    <location>
        <begin position="323"/>
        <end position="459"/>
    </location>
</feature>
<keyword evidence="4" id="KW-1185">Reference proteome</keyword>
<feature type="transmembrane region" description="Helical" evidence="1">
    <location>
        <begin position="249"/>
        <end position="267"/>
    </location>
</feature>
<dbReference type="AlphaFoldDB" id="A0AAE0H1G5"/>
<feature type="domain" description="Guanylate cyclase" evidence="2">
    <location>
        <begin position="919"/>
        <end position="1066"/>
    </location>
</feature>
<reference evidence="3 4" key="1">
    <citation type="journal article" date="2015" name="Genome Biol. Evol.">
        <title>Comparative Genomics of a Bacterivorous Green Alga Reveals Evolutionary Causalities and Consequences of Phago-Mixotrophic Mode of Nutrition.</title>
        <authorList>
            <person name="Burns J.A."/>
            <person name="Paasch A."/>
            <person name="Narechania A."/>
            <person name="Kim E."/>
        </authorList>
    </citation>
    <scope>NUCLEOTIDE SEQUENCE [LARGE SCALE GENOMIC DNA]</scope>
    <source>
        <strain evidence="3 4">PLY_AMNH</strain>
    </source>
</reference>
<evidence type="ECO:0000256" key="1">
    <source>
        <dbReference type="SAM" id="Phobius"/>
    </source>
</evidence>
<dbReference type="GO" id="GO:0019934">
    <property type="term" value="P:cGMP-mediated signaling"/>
    <property type="evidence" value="ECO:0007669"/>
    <property type="project" value="TreeGrafter"/>
</dbReference>
<evidence type="ECO:0000313" key="3">
    <source>
        <dbReference type="EMBL" id="KAK3288264.1"/>
    </source>
</evidence>
<evidence type="ECO:0000313" key="4">
    <source>
        <dbReference type="Proteomes" id="UP001190700"/>
    </source>
</evidence>
<dbReference type="CDD" id="cd07302">
    <property type="entry name" value="CHD"/>
    <property type="match status" value="1"/>
</dbReference>
<name>A0AAE0H1G5_9CHLO</name>
<keyword evidence="1" id="KW-0812">Transmembrane</keyword>
<proteinExistence type="predicted"/>
<feature type="transmembrane region" description="Helical" evidence="1">
    <location>
        <begin position="809"/>
        <end position="827"/>
    </location>
</feature>
<dbReference type="InterPro" id="IPR029787">
    <property type="entry name" value="Nucleotide_cyclase"/>
</dbReference>
<dbReference type="Proteomes" id="UP001190700">
    <property type="component" value="Unassembled WGS sequence"/>
</dbReference>
<dbReference type="InterPro" id="IPR001054">
    <property type="entry name" value="A/G_cyclase"/>
</dbReference>
<keyword evidence="1" id="KW-1133">Transmembrane helix</keyword>